<reference evidence="4" key="1">
    <citation type="submission" date="2023-01" db="EMBL/GenBank/DDBJ databases">
        <title>Complete genome sequence of Planctobacterium marinum strain Dej080120_11.</title>
        <authorList>
            <person name="Ueki S."/>
            <person name="Maruyama F."/>
        </authorList>
    </citation>
    <scope>NUCLEOTIDE SEQUENCE</scope>
    <source>
        <strain evidence="4">Dej080120_11</strain>
    </source>
</reference>
<dbReference type="Gene3D" id="3.30.420.150">
    <property type="entry name" value="Exopolyphosphatase. Domain 2"/>
    <property type="match status" value="1"/>
</dbReference>
<evidence type="ECO:0000313" key="4">
    <source>
        <dbReference type="EMBL" id="BDX08560.1"/>
    </source>
</evidence>
<evidence type="ECO:0000256" key="1">
    <source>
        <dbReference type="ARBA" id="ARBA00022801"/>
    </source>
</evidence>
<dbReference type="EMBL" id="AP027272">
    <property type="protein sequence ID" value="BDX08560.1"/>
    <property type="molecule type" value="Genomic_DNA"/>
</dbReference>
<feature type="domain" description="Ppx/GppA phosphatase C-terminal" evidence="3">
    <location>
        <begin position="308"/>
        <end position="476"/>
    </location>
</feature>
<dbReference type="AlphaFoldDB" id="A0AA48I1J7"/>
<organism evidence="4 5">
    <name type="scientific">Planctobacterium marinum</name>
    <dbReference type="NCBI Taxonomy" id="1631968"/>
    <lineage>
        <taxon>Bacteria</taxon>
        <taxon>Pseudomonadati</taxon>
        <taxon>Pseudomonadota</taxon>
        <taxon>Gammaproteobacteria</taxon>
        <taxon>Alteromonadales</taxon>
        <taxon>Alteromonadaceae</taxon>
        <taxon>Planctobacterium</taxon>
    </lineage>
</organism>
<dbReference type="InterPro" id="IPR048950">
    <property type="entry name" value="Ppx_GppA_C"/>
</dbReference>
<dbReference type="KEGG" id="pmaw:MACH26_40810"/>
<dbReference type="Proteomes" id="UP001333710">
    <property type="component" value="Chromosome"/>
</dbReference>
<dbReference type="InterPro" id="IPR043129">
    <property type="entry name" value="ATPase_NBD"/>
</dbReference>
<dbReference type="RefSeq" id="WP_338294625.1">
    <property type="nucleotide sequence ID" value="NZ_AP027272.1"/>
</dbReference>
<name>A0AA48I1J7_9ALTE</name>
<dbReference type="Pfam" id="PF02541">
    <property type="entry name" value="Ppx-GppA"/>
    <property type="match status" value="1"/>
</dbReference>
<protein>
    <submittedName>
        <fullName evidence="4">Guanosine-5'-triphosphate,3'-diphosphate pyrophosphatase</fullName>
    </submittedName>
</protein>
<dbReference type="GO" id="GO:0015949">
    <property type="term" value="P:nucleobase-containing small molecule interconversion"/>
    <property type="evidence" value="ECO:0007669"/>
    <property type="project" value="TreeGrafter"/>
</dbReference>
<gene>
    <name evidence="4" type="primary">gppA</name>
    <name evidence="4" type="ORF">MACH26_40810</name>
</gene>
<dbReference type="InterPro" id="IPR050273">
    <property type="entry name" value="GppA/Ppx_hydrolase"/>
</dbReference>
<dbReference type="Pfam" id="PF21447">
    <property type="entry name" value="Ppx-GppA_III"/>
    <property type="match status" value="1"/>
</dbReference>
<feature type="domain" description="Ppx/GppA phosphatase N-terminal" evidence="2">
    <location>
        <begin position="24"/>
        <end position="303"/>
    </location>
</feature>
<dbReference type="SUPFAM" id="SSF53067">
    <property type="entry name" value="Actin-like ATPase domain"/>
    <property type="match status" value="2"/>
</dbReference>
<dbReference type="GO" id="GO:0008894">
    <property type="term" value="F:guanosine-5'-triphosphate,3'-diphosphate diphosphatase activity"/>
    <property type="evidence" value="ECO:0007669"/>
    <property type="project" value="TreeGrafter"/>
</dbReference>
<evidence type="ECO:0000313" key="5">
    <source>
        <dbReference type="Proteomes" id="UP001333710"/>
    </source>
</evidence>
<keyword evidence="1" id="KW-0378">Hydrolase</keyword>
<dbReference type="Gene3D" id="3.30.420.40">
    <property type="match status" value="1"/>
</dbReference>
<dbReference type="PANTHER" id="PTHR30005:SF0">
    <property type="entry name" value="RETROGRADE REGULATION PROTEIN 2"/>
    <property type="match status" value="1"/>
</dbReference>
<sequence length="489" mass="54882">MTQTLLANTYAAVDLGSNSFHLLVVEETSNGIRIRNRVKQKVRLASGLDDNNLLDAASMQRGWDCLAIFAQQLQYIPKSNIIVVATATLRLATNRNEFVAKGEQLLGHTIRIISGEEEAAYIFSGVTSDQKSNRNSLVIDIGGASTELGWGKGNQPSLLHSLNMGCVTWTNRWFADEQLNEDNFRNAVNAAKEVIKPVLSEFADLKVHDCLGASGTPQAIVEILTAQNLPATITLPFLQQLAQSCCSAWHLDNLKITGLQESRRAIFPAGLAILIALFESLDIQQMHLAQGALREGVLAEVLPTPFNRSQEKVLALLRIDENQAHRVYRCCQQILANCQPEPQLNAMLKKVLQNACLLHEAGQMISFKNHQQHARYLLQHTNMSWLNFEEKQLISRVVSSNPSATHSETLHPQYNEQQLNLLIRTLRLAVILCSQRIDQRFAVPDIEISDNLWQLRFSENYLANNPLLRHLLNEEQQSIKSVNWLLSFD</sequence>
<dbReference type="PIRSF" id="PIRSF001267">
    <property type="entry name" value="Pyrophosphatase_GppA_Ppx"/>
    <property type="match status" value="1"/>
</dbReference>
<accession>A0AA48I1J7</accession>
<dbReference type="InterPro" id="IPR030673">
    <property type="entry name" value="PyroPPase_GppA_Ppx"/>
</dbReference>
<proteinExistence type="predicted"/>
<dbReference type="SUPFAM" id="SSF109604">
    <property type="entry name" value="HD-domain/PDEase-like"/>
    <property type="match status" value="1"/>
</dbReference>
<dbReference type="Gene3D" id="1.10.3210.10">
    <property type="entry name" value="Hypothetical protein af1432"/>
    <property type="match status" value="1"/>
</dbReference>
<dbReference type="FunFam" id="3.30.420.40:FF:000023">
    <property type="entry name" value="Guanosine-5'-triphosphate,3'-diphosphate pyrophosphatase"/>
    <property type="match status" value="1"/>
</dbReference>
<evidence type="ECO:0000259" key="2">
    <source>
        <dbReference type="Pfam" id="PF02541"/>
    </source>
</evidence>
<evidence type="ECO:0000259" key="3">
    <source>
        <dbReference type="Pfam" id="PF21447"/>
    </source>
</evidence>
<dbReference type="InterPro" id="IPR003695">
    <property type="entry name" value="Ppx_GppA_N"/>
</dbReference>
<keyword evidence="5" id="KW-1185">Reference proteome</keyword>
<dbReference type="PANTHER" id="PTHR30005">
    <property type="entry name" value="EXOPOLYPHOSPHATASE"/>
    <property type="match status" value="1"/>
</dbReference>